<dbReference type="Proteomes" id="UP000249065">
    <property type="component" value="Unassembled WGS sequence"/>
</dbReference>
<gene>
    <name evidence="1" type="ORF">DOO78_18360</name>
</gene>
<dbReference type="AlphaFoldDB" id="A0A327M467"/>
<evidence type="ECO:0000313" key="1">
    <source>
        <dbReference type="EMBL" id="RAI57549.1"/>
    </source>
</evidence>
<dbReference type="RefSeq" id="WP_111471325.1">
    <property type="nucleotide sequence ID" value="NZ_QLIX01000016.1"/>
</dbReference>
<dbReference type="EMBL" id="QLIX01000016">
    <property type="protein sequence ID" value="RAI57549.1"/>
    <property type="molecule type" value="Genomic_DNA"/>
</dbReference>
<name>A0A327M467_9PROT</name>
<protein>
    <submittedName>
        <fullName evidence="1">Uncharacterized protein</fullName>
    </submittedName>
</protein>
<reference evidence="2" key="1">
    <citation type="submission" date="2018-06" db="EMBL/GenBank/DDBJ databases">
        <authorList>
            <person name="Khan S.A."/>
        </authorList>
    </citation>
    <scope>NUCLEOTIDE SEQUENCE [LARGE SCALE GENOMIC DNA]</scope>
    <source>
        <strain evidence="2">DB-1506</strain>
    </source>
</reference>
<keyword evidence="2" id="KW-1185">Reference proteome</keyword>
<evidence type="ECO:0000313" key="2">
    <source>
        <dbReference type="Proteomes" id="UP000249065"/>
    </source>
</evidence>
<organism evidence="1 2">
    <name type="scientific">Roseicella frigidaeris</name>
    <dbReference type="NCBI Taxonomy" id="2230885"/>
    <lineage>
        <taxon>Bacteria</taxon>
        <taxon>Pseudomonadati</taxon>
        <taxon>Pseudomonadota</taxon>
        <taxon>Alphaproteobacteria</taxon>
        <taxon>Acetobacterales</taxon>
        <taxon>Roseomonadaceae</taxon>
        <taxon>Roseicella</taxon>
    </lineage>
</organism>
<proteinExistence type="predicted"/>
<sequence>MRTLVLPQGATWDLFDLCDPDAPAETEFEATAARALGRAYAGYRCVVFGGSFDYEGSIRRPDLALVARDYSHWFVVEVELLSHSLEGHVLPQMRALRFGEPQDDCALVLARELSLHLSQAQTLLRAVPRSTIVIANGHSRDWQVALRALDVGYLSVSAFKAADGREAFEIWGALAPVTESIGFGVFVSADGALRMARTVRLPEGSVQIEAEHGSVGLWTVRRDERFAWISKDQGRPTLPDDARVQLLRNANGRILLRRTDSRTP</sequence>
<dbReference type="OrthoDB" id="8479669at2"/>
<accession>A0A327M467</accession>
<comment type="caution">
    <text evidence="1">The sequence shown here is derived from an EMBL/GenBank/DDBJ whole genome shotgun (WGS) entry which is preliminary data.</text>
</comment>